<dbReference type="GO" id="GO:0005886">
    <property type="term" value="C:plasma membrane"/>
    <property type="evidence" value="ECO:0007669"/>
    <property type="project" value="UniProtKB-SubCell"/>
</dbReference>
<feature type="transmembrane region" description="Helical" evidence="9">
    <location>
        <begin position="455"/>
        <end position="482"/>
    </location>
</feature>
<dbReference type="PANTHER" id="PTHR23503:SF127">
    <property type="entry name" value="FI08437P-RELATED"/>
    <property type="match status" value="1"/>
</dbReference>
<dbReference type="Proteomes" id="UP000663880">
    <property type="component" value="Unassembled WGS sequence"/>
</dbReference>
<sequence>METYTARLDPLCLCFAGLIKHPSIFLTSQLSAIAGHGFASITLTYFVLDGWLCDWFWPIFFFCSVIPSCIDLGTAVVTNEHQHLTQTHDYKAGWSFYLVLAGVVTTLGSSLPVGFNIGVVNTPAELIQQFCYESLRERFNIDLDATWMNILWSSIVSIFIVGGCTGSILGSVLADKLGRKNATIVTSILSLAGALMFVLCRTANSVEMLILGRLLVGLSGGLTTSIVPMYLTELAPPSLTGAMGVACPMGVNVGVLVGQVMGLKYLLGKPNDWPYLLSVYALLVIICLPVLFILPESPKYLYVVRKNEAESLRELSRVRGVSPSLLTEELDELREEVRSNNDTDRYTMWAALKDRRLLLPLLLVCTSQAGQQTSGINAVFYYSQTIFRQAGLSRENAQFATIGCGAINVCTAVIMVYLLPRTGRRPLLLGSMFGATIILALLAAAMRFIDAVSWMPYAAMIAVLSYVLVYGFGLGPIPYFIASEIFEIAPRGAGMAWGSLANWGGNFLVGQFFQTMRDYIGAYSFLVFSALTAALTVFHKLYFPETRGKTPTQVTELCSNGLRSRPLAVTNRNV</sequence>
<dbReference type="Pfam" id="PF00083">
    <property type="entry name" value="Sugar_tr"/>
    <property type="match status" value="1"/>
</dbReference>
<dbReference type="PRINTS" id="PR00171">
    <property type="entry name" value="SUGRTRNSPORT"/>
</dbReference>
<protein>
    <recommendedName>
        <fullName evidence="10">Major facilitator superfamily (MFS) profile domain-containing protein</fullName>
    </recommendedName>
</protein>
<keyword evidence="4 9" id="KW-0812">Transmembrane</keyword>
<evidence type="ECO:0000256" key="8">
    <source>
        <dbReference type="RuleBase" id="RU003346"/>
    </source>
</evidence>
<comment type="similarity">
    <text evidence="8">Belongs to the major facilitator superfamily. Sugar transporter (TC 2.A.1.1) family.</text>
</comment>
<feature type="transmembrane region" description="Helical" evidence="9">
    <location>
        <begin position="181"/>
        <end position="199"/>
    </location>
</feature>
<evidence type="ECO:0000256" key="3">
    <source>
        <dbReference type="ARBA" id="ARBA00022475"/>
    </source>
</evidence>
<dbReference type="Gene3D" id="1.20.1250.20">
    <property type="entry name" value="MFS general substrate transporter like domains"/>
    <property type="match status" value="1"/>
</dbReference>
<feature type="transmembrane region" description="Helical" evidence="9">
    <location>
        <begin position="275"/>
        <end position="294"/>
    </location>
</feature>
<accession>A0A821W950</accession>
<dbReference type="OrthoDB" id="4540492at2759"/>
<dbReference type="InterPro" id="IPR045263">
    <property type="entry name" value="GLUT"/>
</dbReference>
<feature type="transmembrane region" description="Helical" evidence="9">
    <location>
        <begin position="146"/>
        <end position="169"/>
    </location>
</feature>
<evidence type="ECO:0000256" key="1">
    <source>
        <dbReference type="ARBA" id="ARBA00004651"/>
    </source>
</evidence>
<dbReference type="Pfam" id="PF14995">
    <property type="entry name" value="TMEM107"/>
    <property type="match status" value="1"/>
</dbReference>
<feature type="transmembrane region" description="Helical" evidence="9">
    <location>
        <begin position="519"/>
        <end position="538"/>
    </location>
</feature>
<evidence type="ECO:0000256" key="2">
    <source>
        <dbReference type="ARBA" id="ARBA00022448"/>
    </source>
</evidence>
<dbReference type="PROSITE" id="PS00216">
    <property type="entry name" value="SUGAR_TRANSPORT_1"/>
    <property type="match status" value="1"/>
</dbReference>
<organism evidence="11 12">
    <name type="scientific">Pieris macdunnoughi</name>
    <dbReference type="NCBI Taxonomy" id="345717"/>
    <lineage>
        <taxon>Eukaryota</taxon>
        <taxon>Metazoa</taxon>
        <taxon>Ecdysozoa</taxon>
        <taxon>Arthropoda</taxon>
        <taxon>Hexapoda</taxon>
        <taxon>Insecta</taxon>
        <taxon>Pterygota</taxon>
        <taxon>Neoptera</taxon>
        <taxon>Endopterygota</taxon>
        <taxon>Lepidoptera</taxon>
        <taxon>Glossata</taxon>
        <taxon>Ditrysia</taxon>
        <taxon>Papilionoidea</taxon>
        <taxon>Pieridae</taxon>
        <taxon>Pierinae</taxon>
        <taxon>Pieris</taxon>
    </lineage>
</organism>
<feature type="transmembrane region" description="Helical" evidence="9">
    <location>
        <begin position="211"/>
        <end position="231"/>
    </location>
</feature>
<keyword evidence="3" id="KW-1003">Cell membrane</keyword>
<feature type="transmembrane region" description="Helical" evidence="9">
    <location>
        <begin position="30"/>
        <end position="48"/>
    </location>
</feature>
<dbReference type="InterPro" id="IPR005829">
    <property type="entry name" value="Sugar_transporter_CS"/>
</dbReference>
<evidence type="ECO:0000256" key="6">
    <source>
        <dbReference type="ARBA" id="ARBA00023136"/>
    </source>
</evidence>
<feature type="domain" description="Major facilitator superfamily (MFS) profile" evidence="10">
    <location>
        <begin position="102"/>
        <end position="547"/>
    </location>
</feature>
<dbReference type="InterPro" id="IPR003663">
    <property type="entry name" value="Sugar/inositol_transpt"/>
</dbReference>
<reference evidence="11" key="1">
    <citation type="submission" date="2021-02" db="EMBL/GenBank/DDBJ databases">
        <authorList>
            <person name="Steward A R."/>
        </authorList>
    </citation>
    <scope>NUCLEOTIDE SEQUENCE</scope>
</reference>
<keyword evidence="5 9" id="KW-1133">Transmembrane helix</keyword>
<name>A0A821W950_9NEOP</name>
<feature type="transmembrane region" description="Helical" evidence="9">
    <location>
        <begin position="55"/>
        <end position="76"/>
    </location>
</feature>
<feature type="transmembrane region" description="Helical" evidence="9">
    <location>
        <begin position="96"/>
        <end position="119"/>
    </location>
</feature>
<dbReference type="FunFam" id="1.20.1250.20:FF:001511">
    <property type="entry name" value="Solute carrier family 2, facilitated glucose transporter member 5"/>
    <property type="match status" value="1"/>
</dbReference>
<dbReference type="GO" id="GO:1990539">
    <property type="term" value="P:fructose import across plasma membrane"/>
    <property type="evidence" value="ECO:0007669"/>
    <property type="project" value="UniProtKB-ARBA"/>
</dbReference>
<feature type="transmembrane region" description="Helical" evidence="9">
    <location>
        <begin position="494"/>
        <end position="513"/>
    </location>
</feature>
<evidence type="ECO:0000256" key="5">
    <source>
        <dbReference type="ARBA" id="ARBA00022989"/>
    </source>
</evidence>
<evidence type="ECO:0000256" key="7">
    <source>
        <dbReference type="ARBA" id="ARBA00023180"/>
    </source>
</evidence>
<gene>
    <name evidence="11" type="ORF">PMACD_LOCUS13107</name>
</gene>
<keyword evidence="2 8" id="KW-0813">Transport</keyword>
<dbReference type="InterPro" id="IPR020846">
    <property type="entry name" value="MFS_dom"/>
</dbReference>
<keyword evidence="6 9" id="KW-0472">Membrane</keyword>
<keyword evidence="12" id="KW-1185">Reference proteome</keyword>
<dbReference type="InterPro" id="IPR029248">
    <property type="entry name" value="TMEM107"/>
</dbReference>
<evidence type="ECO:0000313" key="11">
    <source>
        <dbReference type="EMBL" id="CAF4921921.1"/>
    </source>
</evidence>
<feature type="transmembrane region" description="Helical" evidence="9">
    <location>
        <begin position="397"/>
        <end position="420"/>
    </location>
</feature>
<feature type="transmembrane region" description="Helical" evidence="9">
    <location>
        <begin position="427"/>
        <end position="449"/>
    </location>
</feature>
<proteinExistence type="inferred from homology"/>
<dbReference type="PROSITE" id="PS50850">
    <property type="entry name" value="MFS"/>
    <property type="match status" value="1"/>
</dbReference>
<dbReference type="AlphaFoldDB" id="A0A821W950"/>
<dbReference type="PANTHER" id="PTHR23503">
    <property type="entry name" value="SOLUTE CARRIER FAMILY 2"/>
    <property type="match status" value="1"/>
</dbReference>
<dbReference type="InterPro" id="IPR005828">
    <property type="entry name" value="MFS_sugar_transport-like"/>
</dbReference>
<feature type="transmembrane region" description="Helical" evidence="9">
    <location>
        <begin position="243"/>
        <end position="263"/>
    </location>
</feature>
<dbReference type="NCBIfam" id="TIGR00879">
    <property type="entry name" value="SP"/>
    <property type="match status" value="1"/>
</dbReference>
<dbReference type="InterPro" id="IPR036259">
    <property type="entry name" value="MFS_trans_sf"/>
</dbReference>
<keyword evidence="7" id="KW-0325">Glycoprotein</keyword>
<dbReference type="EMBL" id="CAJOBZ010000060">
    <property type="protein sequence ID" value="CAF4921921.1"/>
    <property type="molecule type" value="Genomic_DNA"/>
</dbReference>
<evidence type="ECO:0000256" key="4">
    <source>
        <dbReference type="ARBA" id="ARBA00022692"/>
    </source>
</evidence>
<evidence type="ECO:0000256" key="9">
    <source>
        <dbReference type="SAM" id="Phobius"/>
    </source>
</evidence>
<dbReference type="GO" id="GO:0005353">
    <property type="term" value="F:fructose transmembrane transporter activity"/>
    <property type="evidence" value="ECO:0007669"/>
    <property type="project" value="UniProtKB-ARBA"/>
</dbReference>
<evidence type="ECO:0000313" key="12">
    <source>
        <dbReference type="Proteomes" id="UP000663880"/>
    </source>
</evidence>
<evidence type="ECO:0000259" key="10">
    <source>
        <dbReference type="PROSITE" id="PS50850"/>
    </source>
</evidence>
<comment type="caution">
    <text evidence="11">The sequence shown here is derived from an EMBL/GenBank/DDBJ whole genome shotgun (WGS) entry which is preliminary data.</text>
</comment>
<comment type="subcellular location">
    <subcellularLocation>
        <location evidence="1">Cell membrane</location>
        <topology evidence="1">Multi-pass membrane protein</topology>
    </subcellularLocation>
</comment>
<dbReference type="SUPFAM" id="SSF103473">
    <property type="entry name" value="MFS general substrate transporter"/>
    <property type="match status" value="1"/>
</dbReference>